<organism evidence="4 5">
    <name type="scientific">Rubellicoccus peritrichatus</name>
    <dbReference type="NCBI Taxonomy" id="3080537"/>
    <lineage>
        <taxon>Bacteria</taxon>
        <taxon>Pseudomonadati</taxon>
        <taxon>Verrucomicrobiota</taxon>
        <taxon>Opitutia</taxon>
        <taxon>Puniceicoccales</taxon>
        <taxon>Cerasicoccaceae</taxon>
        <taxon>Rubellicoccus</taxon>
    </lineage>
</organism>
<gene>
    <name evidence="1" type="ORF">RZN69_17330</name>
    <name evidence="2" type="ORF">RZN69_17575</name>
    <name evidence="3" type="ORF">RZN69_17820</name>
    <name evidence="4" type="ORF">RZN69_18065</name>
</gene>
<dbReference type="EMBL" id="CP136920">
    <property type="protein sequence ID" value="WOO40531.1"/>
    <property type="molecule type" value="Genomic_DNA"/>
</dbReference>
<sequence>MAKSIPQSEPVHLTQGFSANWQRSFSNYPASSYNLRYSLINPEKGNTYRISAETLNIGFKVAITPKESSEWKAGTYRIIGYIEDSATNGKTIREQVYSDVITVLPDPTRNSGDTRSFNRRTRDALRDTIEKLSSRTLQTATVNGQSYSIVNLTDLNKQLDRYEQLVRNEEGRERKQIAIHFTRP</sequence>
<dbReference type="KEGG" id="puo:RZN69_17330"/>
<dbReference type="KEGG" id="puo:RZN69_17575"/>
<accession>A0AAQ3QSP6</accession>
<dbReference type="EMBL" id="CP136920">
    <property type="protein sequence ID" value="WOO40433.1"/>
    <property type="molecule type" value="Genomic_DNA"/>
</dbReference>
<evidence type="ECO:0000313" key="4">
    <source>
        <dbReference type="EMBL" id="WOO40531.1"/>
    </source>
</evidence>
<evidence type="ECO:0000313" key="1">
    <source>
        <dbReference type="EMBL" id="WOO40384.1"/>
    </source>
</evidence>
<dbReference type="KEGG" id="puo:RZN69_18065"/>
<dbReference type="RefSeq" id="WP_317832603.1">
    <property type="nucleotide sequence ID" value="NZ_CP136920.1"/>
</dbReference>
<proteinExistence type="predicted"/>
<reference evidence="4 5" key="1">
    <citation type="submission" date="2023-10" db="EMBL/GenBank/DDBJ databases">
        <title>Rubellicoccus peritrichatus gen. nov., sp. nov., isolated from an algae of coral reef tank.</title>
        <authorList>
            <person name="Luo J."/>
        </authorList>
    </citation>
    <scope>NUCLEOTIDE SEQUENCE [LARGE SCALE GENOMIC DNA]</scope>
    <source>
        <strain evidence="4 5">CR14</strain>
    </source>
</reference>
<dbReference type="EMBL" id="CP136920">
    <property type="protein sequence ID" value="WOO40384.1"/>
    <property type="molecule type" value="Genomic_DNA"/>
</dbReference>
<dbReference type="EMBL" id="CP136920">
    <property type="protein sequence ID" value="WOO40482.1"/>
    <property type="molecule type" value="Genomic_DNA"/>
</dbReference>
<evidence type="ECO:0000313" key="5">
    <source>
        <dbReference type="Proteomes" id="UP001304300"/>
    </source>
</evidence>
<dbReference type="KEGG" id="puo:RZN69_17820"/>
<protein>
    <submittedName>
        <fullName evidence="4">Uncharacterized protein</fullName>
    </submittedName>
</protein>
<dbReference type="Proteomes" id="UP001304300">
    <property type="component" value="Chromosome"/>
</dbReference>
<evidence type="ECO:0000313" key="3">
    <source>
        <dbReference type="EMBL" id="WOO40482.1"/>
    </source>
</evidence>
<name>A0AAQ3QSP6_9BACT</name>
<evidence type="ECO:0000313" key="2">
    <source>
        <dbReference type="EMBL" id="WOO40433.1"/>
    </source>
</evidence>
<keyword evidence="5" id="KW-1185">Reference proteome</keyword>
<dbReference type="AlphaFoldDB" id="A0AAQ3QSP6"/>